<name>A0A0K2TZ55_LEPSM</name>
<proteinExistence type="predicted"/>
<reference evidence="1" key="1">
    <citation type="submission" date="2014-05" db="EMBL/GenBank/DDBJ databases">
        <authorList>
            <person name="Chronopoulou M."/>
        </authorList>
    </citation>
    <scope>NUCLEOTIDE SEQUENCE</scope>
    <source>
        <tissue evidence="1">Whole organism</tissue>
    </source>
</reference>
<dbReference type="EMBL" id="HACA01013943">
    <property type="protein sequence ID" value="CDW31304.1"/>
    <property type="molecule type" value="Transcribed_RNA"/>
</dbReference>
<organism evidence="1">
    <name type="scientific">Lepeophtheirus salmonis</name>
    <name type="common">Salmon louse</name>
    <name type="synonym">Caligus salmonis</name>
    <dbReference type="NCBI Taxonomy" id="72036"/>
    <lineage>
        <taxon>Eukaryota</taxon>
        <taxon>Metazoa</taxon>
        <taxon>Ecdysozoa</taxon>
        <taxon>Arthropoda</taxon>
        <taxon>Crustacea</taxon>
        <taxon>Multicrustacea</taxon>
        <taxon>Hexanauplia</taxon>
        <taxon>Copepoda</taxon>
        <taxon>Siphonostomatoida</taxon>
        <taxon>Caligidae</taxon>
        <taxon>Lepeophtheirus</taxon>
    </lineage>
</organism>
<accession>A0A0K2TZ55</accession>
<protein>
    <submittedName>
        <fullName evidence="1">Uncharacterized protein</fullName>
    </submittedName>
</protein>
<sequence>MFNKNTSSTKCLPSVRSFIPSFFFYKEYIQEV</sequence>
<dbReference type="AlphaFoldDB" id="A0A0K2TZ55"/>
<evidence type="ECO:0000313" key="1">
    <source>
        <dbReference type="EMBL" id="CDW31304.1"/>
    </source>
</evidence>